<accession>A0ABR0B9Q8</accession>
<reference evidence="3 4" key="1">
    <citation type="journal article" date="2023" name="Nucleic Acids Res.">
        <title>The hologenome of Daphnia magna reveals possible DNA methylation and microbiome-mediated evolution of the host genome.</title>
        <authorList>
            <person name="Chaturvedi A."/>
            <person name="Li X."/>
            <person name="Dhandapani V."/>
            <person name="Marshall H."/>
            <person name="Kissane S."/>
            <person name="Cuenca-Cambronero M."/>
            <person name="Asole G."/>
            <person name="Calvet F."/>
            <person name="Ruiz-Romero M."/>
            <person name="Marangio P."/>
            <person name="Guigo R."/>
            <person name="Rago D."/>
            <person name="Mirbahai L."/>
            <person name="Eastwood N."/>
            <person name="Colbourne J.K."/>
            <person name="Zhou J."/>
            <person name="Mallon E."/>
            <person name="Orsini L."/>
        </authorList>
    </citation>
    <scope>NUCLEOTIDE SEQUENCE [LARGE SCALE GENOMIC DNA]</scope>
    <source>
        <strain evidence="3">LRV0_1</strain>
    </source>
</reference>
<feature type="region of interest" description="Disordered" evidence="2">
    <location>
        <begin position="26"/>
        <end position="71"/>
    </location>
</feature>
<name>A0ABR0B9Q8_9CRUS</name>
<comment type="caution">
    <text evidence="3">The sequence shown here is derived from an EMBL/GenBank/DDBJ whole genome shotgun (WGS) entry which is preliminary data.</text>
</comment>
<dbReference type="EMBL" id="JAOYFB010000042">
    <property type="protein sequence ID" value="KAK4045316.1"/>
    <property type="molecule type" value="Genomic_DNA"/>
</dbReference>
<dbReference type="Proteomes" id="UP001234178">
    <property type="component" value="Unassembled WGS sequence"/>
</dbReference>
<protein>
    <recommendedName>
        <fullName evidence="5">GRIP domain-containing protein</fullName>
    </recommendedName>
</protein>
<sequence>MQNPPQITKKACESFNNTTTLGKIAKQKDLLSNSQNDQLDSQPTTSSVAEDPKSVSSTKQSRKSSHSTYSNKEDENFDVNICSSLWCFSLDKLTEEPTRPVLAESSLSVDQDPLTLFRDKVSKSAVELLASLKSKMMCQASVSIEDSKHLKRKIHALEEENDRLRKDVQFFQDIIDQTPASSKKSESRFVASLLRLMYTENYLGTHTMAANLSEKKNMDDNELFSIINGLLTPLTSGQSGKVH</sequence>
<keyword evidence="4" id="KW-1185">Reference proteome</keyword>
<evidence type="ECO:0000256" key="1">
    <source>
        <dbReference type="SAM" id="Coils"/>
    </source>
</evidence>
<evidence type="ECO:0000256" key="2">
    <source>
        <dbReference type="SAM" id="MobiDB-lite"/>
    </source>
</evidence>
<evidence type="ECO:0000313" key="3">
    <source>
        <dbReference type="EMBL" id="KAK4045316.1"/>
    </source>
</evidence>
<evidence type="ECO:0008006" key="5">
    <source>
        <dbReference type="Google" id="ProtNLM"/>
    </source>
</evidence>
<keyword evidence="1" id="KW-0175">Coiled coil</keyword>
<proteinExistence type="predicted"/>
<gene>
    <name evidence="3" type="ORF">OUZ56_032854</name>
</gene>
<feature type="coiled-coil region" evidence="1">
    <location>
        <begin position="147"/>
        <end position="174"/>
    </location>
</feature>
<evidence type="ECO:0000313" key="4">
    <source>
        <dbReference type="Proteomes" id="UP001234178"/>
    </source>
</evidence>
<feature type="compositionally biased region" description="Polar residues" evidence="2">
    <location>
        <begin position="30"/>
        <end position="48"/>
    </location>
</feature>
<organism evidence="3 4">
    <name type="scientific">Daphnia magna</name>
    <dbReference type="NCBI Taxonomy" id="35525"/>
    <lineage>
        <taxon>Eukaryota</taxon>
        <taxon>Metazoa</taxon>
        <taxon>Ecdysozoa</taxon>
        <taxon>Arthropoda</taxon>
        <taxon>Crustacea</taxon>
        <taxon>Branchiopoda</taxon>
        <taxon>Diplostraca</taxon>
        <taxon>Cladocera</taxon>
        <taxon>Anomopoda</taxon>
        <taxon>Daphniidae</taxon>
        <taxon>Daphnia</taxon>
    </lineage>
</organism>